<evidence type="ECO:0000313" key="2">
    <source>
        <dbReference type="Proteomes" id="UP000694419"/>
    </source>
</evidence>
<accession>A0A8C3KDK0</accession>
<reference evidence="1" key="1">
    <citation type="submission" date="2025-08" db="UniProtKB">
        <authorList>
            <consortium name="Ensembl"/>
        </authorList>
    </citation>
    <scope>IDENTIFICATION</scope>
</reference>
<reference evidence="1" key="2">
    <citation type="submission" date="2025-09" db="UniProtKB">
        <authorList>
            <consortium name="Ensembl"/>
        </authorList>
    </citation>
    <scope>IDENTIFICATION</scope>
</reference>
<dbReference type="Ensembl" id="ENSCPGT00000021371.1">
    <property type="protein sequence ID" value="ENSCPGP00000019527.1"/>
    <property type="gene ID" value="ENSCPGG00000013678.1"/>
</dbReference>
<dbReference type="Proteomes" id="UP000694419">
    <property type="component" value="Unplaced"/>
</dbReference>
<dbReference type="AlphaFoldDB" id="A0A8C3KDK0"/>
<organism evidence="1 2">
    <name type="scientific">Calidris pygmaea</name>
    <name type="common">Spoon-billed sandpiper</name>
    <dbReference type="NCBI Taxonomy" id="425635"/>
    <lineage>
        <taxon>Eukaryota</taxon>
        <taxon>Metazoa</taxon>
        <taxon>Chordata</taxon>
        <taxon>Craniata</taxon>
        <taxon>Vertebrata</taxon>
        <taxon>Euteleostomi</taxon>
        <taxon>Archelosauria</taxon>
        <taxon>Archosauria</taxon>
        <taxon>Dinosauria</taxon>
        <taxon>Saurischia</taxon>
        <taxon>Theropoda</taxon>
        <taxon>Coelurosauria</taxon>
        <taxon>Aves</taxon>
        <taxon>Neognathae</taxon>
        <taxon>Neoaves</taxon>
        <taxon>Charadriiformes</taxon>
        <taxon>Scolopacidae</taxon>
        <taxon>Calidris</taxon>
    </lineage>
</organism>
<protein>
    <submittedName>
        <fullName evidence="1">Uncharacterized protein</fullName>
    </submittedName>
</protein>
<proteinExistence type="predicted"/>
<sequence>MGMLKSDHLNSLYSIRKKKKTKNTLVKGMHLFCRSPGGSASSESSNTTRSTPLLSLLQENGVLHPCGYFRLLGRSSWTRIVPPPLPPPPPPLFVPCWAEKRLPETEK</sequence>
<keyword evidence="2" id="KW-1185">Reference proteome</keyword>
<name>A0A8C3KDK0_9CHAR</name>
<evidence type="ECO:0000313" key="1">
    <source>
        <dbReference type="Ensembl" id="ENSCPGP00000019527.1"/>
    </source>
</evidence>